<reference evidence="3" key="1">
    <citation type="submission" date="2021-06" db="EMBL/GenBank/DDBJ databases">
        <title>Description of novel taxa of the family Lachnospiraceae.</title>
        <authorList>
            <person name="Chaplin A.V."/>
            <person name="Sokolova S.R."/>
            <person name="Pikina A.P."/>
            <person name="Korzhanova M."/>
            <person name="Belova V."/>
            <person name="Korostin D."/>
            <person name="Efimov B.A."/>
        </authorList>
    </citation>
    <scope>NUCLEOTIDE SEQUENCE</scope>
    <source>
        <strain evidence="3">ASD5720</strain>
    </source>
</reference>
<dbReference type="AlphaFoldDB" id="A0A949NGS3"/>
<evidence type="ECO:0000313" key="3">
    <source>
        <dbReference type="EMBL" id="MBU9736938.1"/>
    </source>
</evidence>
<keyword evidence="2" id="KW-1133">Transmembrane helix</keyword>
<keyword evidence="2" id="KW-0812">Transmembrane</keyword>
<name>A0A949NGS3_9FIRM</name>
<dbReference type="EMBL" id="JAHQCW010000015">
    <property type="protein sequence ID" value="MBU9736938.1"/>
    <property type="molecule type" value="Genomic_DNA"/>
</dbReference>
<dbReference type="InterPro" id="IPR019198">
    <property type="entry name" value="Beta_propeller_containing"/>
</dbReference>
<evidence type="ECO:0000256" key="2">
    <source>
        <dbReference type="SAM" id="Phobius"/>
    </source>
</evidence>
<proteinExistence type="predicted"/>
<comment type="caution">
    <text evidence="3">The sequence shown here is derived from an EMBL/GenBank/DDBJ whole genome shotgun (WGS) entry which is preliminary data.</text>
</comment>
<keyword evidence="4" id="KW-1185">Reference proteome</keyword>
<feature type="region of interest" description="Disordered" evidence="1">
    <location>
        <begin position="70"/>
        <end position="119"/>
    </location>
</feature>
<feature type="compositionally biased region" description="Low complexity" evidence="1">
    <location>
        <begin position="86"/>
        <end position="112"/>
    </location>
</feature>
<feature type="compositionally biased region" description="Polar residues" evidence="1">
    <location>
        <begin position="70"/>
        <end position="84"/>
    </location>
</feature>
<keyword evidence="2" id="KW-0472">Membrane</keyword>
<gene>
    <name evidence="3" type="ORF">KTH89_10340</name>
</gene>
<evidence type="ECO:0000313" key="4">
    <source>
        <dbReference type="Proteomes" id="UP000712157"/>
    </source>
</evidence>
<dbReference type="RefSeq" id="WP_238721559.1">
    <property type="nucleotide sequence ID" value="NZ_JAHQCW010000015.1"/>
</dbReference>
<feature type="transmembrane region" description="Helical" evidence="2">
    <location>
        <begin position="45"/>
        <end position="66"/>
    </location>
</feature>
<protein>
    <submittedName>
        <fullName evidence="3">Beta-propeller domain-containing protein</fullName>
    </submittedName>
</protein>
<evidence type="ECO:0000256" key="1">
    <source>
        <dbReference type="SAM" id="MobiDB-lite"/>
    </source>
</evidence>
<dbReference type="Proteomes" id="UP000712157">
    <property type="component" value="Unassembled WGS sequence"/>
</dbReference>
<dbReference type="Pfam" id="PF09826">
    <property type="entry name" value="Beta_propel"/>
    <property type="match status" value="1"/>
</dbReference>
<sequence length="684" mass="75372">MDENKMLEQIKCAAEDVEIPEHLRPEAIDDIINTANKAKKVHRPIYQYGLAAAACLVVVASVWLGANTQKSGTKTESVQMARDTSSADAAAPAEASESGAGSAADAKAADSPIPTPGSYEDLYEKVANAKKQQLRQVEESASDMGINYDGAAGAAEGAAGGAENSAVQSAAKYEAASDMQKEQGFSTTNLQVRAVDEGDIIKNDGQYLYIADTLDNTFQIIRADGSLMTQTAELSMTQKMDSIYEFYVTGDTLTIIGASSQASLKQNTSDDVYRTVLSNQTVTVTYDIRDRSMPSEIGSVTQDGYYETSRRNGNYLYLFTNYYKDELPAYPAQYDGYIPAVNGRLLTADCIYLPEYIQDSSYLVVSGIDLRKPDQISDAKTVVTNGQHYYASTENIYVAEEQGYGYDTNKTEILKLHYANGQITPSAVGVIRGNLNNSFSMDEYKGNLRVVTTAYDSKAQDSTNELYVLDESLNIIGEIKGLAKGEKIYSARFFGDTGYFVTYRETDPLFSVDLSDPANPKVMGELKVTGFSNYLHFYNDHLLLGLGEETDPKTGAHLGLKLSMFDISDPENVVEVHKYVLKDYNYADALYNYKEMLIDPEKNIFGFAGYGNRKGNSVVDYLVFSYDPEKGFINRLVYGEEDNESGKLRGAYIGNTFYVIQPFGETSITSFDMNDKFTKSGTYR</sequence>
<organism evidence="3 4">
    <name type="scientific">Diplocloster agilis</name>
    <dbReference type="NCBI Taxonomy" id="2850323"/>
    <lineage>
        <taxon>Bacteria</taxon>
        <taxon>Bacillati</taxon>
        <taxon>Bacillota</taxon>
        <taxon>Clostridia</taxon>
        <taxon>Lachnospirales</taxon>
        <taxon>Lachnospiraceae</taxon>
        <taxon>Diplocloster</taxon>
    </lineage>
</organism>
<accession>A0A949NGS3</accession>